<reference evidence="1 2" key="1">
    <citation type="journal article" date="2013" name="Genome Announc.">
        <title>Draft Genome Sequence of Rhodococcus rhodnii Strain LMG5362, a Symbiont of Rhodnius prolixus (Hemiptera, Reduviidae, Triatominae), the Principle Vector of Trypanosoma cruzi.</title>
        <authorList>
            <person name="Pachebat J.A."/>
            <person name="van Keulen G."/>
            <person name="Whitten M.M."/>
            <person name="Girdwood S."/>
            <person name="Del Sol R."/>
            <person name="Dyson P.J."/>
            <person name="Facey P.D."/>
        </authorList>
    </citation>
    <scope>NUCLEOTIDE SEQUENCE [LARGE SCALE GENOMIC DNA]</scope>
    <source>
        <strain evidence="1 2">LMG 5362</strain>
    </source>
</reference>
<evidence type="ECO:0000313" key="2">
    <source>
        <dbReference type="Proteomes" id="UP000013525"/>
    </source>
</evidence>
<dbReference type="AlphaFoldDB" id="R7WNW0"/>
<organism evidence="1 2">
    <name type="scientific">Rhodococcus rhodnii LMG 5362</name>
    <dbReference type="NCBI Taxonomy" id="1273125"/>
    <lineage>
        <taxon>Bacteria</taxon>
        <taxon>Bacillati</taxon>
        <taxon>Actinomycetota</taxon>
        <taxon>Actinomycetes</taxon>
        <taxon>Mycobacteriales</taxon>
        <taxon>Nocardiaceae</taxon>
        <taxon>Rhodococcus</taxon>
    </lineage>
</organism>
<dbReference type="EMBL" id="APMY01000091">
    <property type="protein sequence ID" value="EOM75679.1"/>
    <property type="molecule type" value="Genomic_DNA"/>
</dbReference>
<gene>
    <name evidence="1" type="ORF">Rrhod_2949</name>
</gene>
<proteinExistence type="predicted"/>
<comment type="caution">
    <text evidence="1">The sequence shown here is derived from an EMBL/GenBank/DDBJ whole genome shotgun (WGS) entry which is preliminary data.</text>
</comment>
<accession>R7WNW0</accession>
<dbReference type="Proteomes" id="UP000013525">
    <property type="component" value="Unassembled WGS sequence"/>
</dbReference>
<protein>
    <submittedName>
        <fullName evidence="1">Uncharacterized protein</fullName>
    </submittedName>
</protein>
<sequence length="54" mass="5960">MRFWWTSKIHRTFGPSRRGGRLLEPLLETPASRRPRGVGDVTTIALVAAATGLV</sequence>
<keyword evidence="2" id="KW-1185">Reference proteome</keyword>
<evidence type="ECO:0000313" key="1">
    <source>
        <dbReference type="EMBL" id="EOM75679.1"/>
    </source>
</evidence>
<name>R7WNW0_9NOCA</name>